<evidence type="ECO:0000256" key="7">
    <source>
        <dbReference type="ARBA" id="ARBA00022692"/>
    </source>
</evidence>
<keyword evidence="9 12" id="KW-1133">Transmembrane helix</keyword>
<evidence type="ECO:0000256" key="11">
    <source>
        <dbReference type="PIRSR" id="PIRSR600223-1"/>
    </source>
</evidence>
<feature type="active site" evidence="11">
    <location>
        <position position="79"/>
    </location>
</feature>
<evidence type="ECO:0000313" key="16">
    <source>
        <dbReference type="Proteomes" id="UP000027142"/>
    </source>
</evidence>
<dbReference type="PANTHER" id="PTHR43390">
    <property type="entry name" value="SIGNAL PEPTIDASE I"/>
    <property type="match status" value="1"/>
</dbReference>
<dbReference type="CDD" id="cd06530">
    <property type="entry name" value="S26_SPase_I"/>
    <property type="match status" value="1"/>
</dbReference>
<dbReference type="PROSITE" id="PS00760">
    <property type="entry name" value="SPASE_I_2"/>
    <property type="match status" value="1"/>
</dbReference>
<keyword evidence="8 12" id="KW-0378">Hydrolase</keyword>
<evidence type="ECO:0000256" key="8">
    <source>
        <dbReference type="ARBA" id="ARBA00022801"/>
    </source>
</evidence>
<comment type="similarity">
    <text evidence="3 13">Belongs to the peptidase S26 family.</text>
</comment>
<dbReference type="HOGENOM" id="CLU_028723_5_0_9"/>
<keyword evidence="5" id="KW-1003">Cell membrane</keyword>
<evidence type="ECO:0000256" key="2">
    <source>
        <dbReference type="ARBA" id="ARBA00004401"/>
    </source>
</evidence>
<dbReference type="eggNOG" id="COG0681">
    <property type="taxonomic scope" value="Bacteria"/>
</dbReference>
<keyword evidence="7 12" id="KW-0812">Transmembrane</keyword>
<evidence type="ECO:0000256" key="10">
    <source>
        <dbReference type="ARBA" id="ARBA00023136"/>
    </source>
</evidence>
<dbReference type="GO" id="GO:0006465">
    <property type="term" value="P:signal peptide processing"/>
    <property type="evidence" value="ECO:0007669"/>
    <property type="project" value="InterPro"/>
</dbReference>
<dbReference type="InterPro" id="IPR019533">
    <property type="entry name" value="Peptidase_S26"/>
</dbReference>
<feature type="transmembrane region" description="Helical" evidence="12">
    <location>
        <begin position="12"/>
        <end position="34"/>
    </location>
</feature>
<evidence type="ECO:0000313" key="15">
    <source>
        <dbReference type="EMBL" id="AIC94852.1"/>
    </source>
</evidence>
<dbReference type="EMBL" id="CP003923">
    <property type="protein sequence ID" value="AIC94852.1"/>
    <property type="molecule type" value="Genomic_DNA"/>
</dbReference>
<evidence type="ECO:0000256" key="5">
    <source>
        <dbReference type="ARBA" id="ARBA00022475"/>
    </source>
</evidence>
<dbReference type="KEGG" id="ble:BleG1_2274"/>
<dbReference type="GO" id="GO:0004252">
    <property type="term" value="F:serine-type endopeptidase activity"/>
    <property type="evidence" value="ECO:0007669"/>
    <property type="project" value="InterPro"/>
</dbReference>
<dbReference type="PROSITE" id="PS00501">
    <property type="entry name" value="SPASE_I_1"/>
    <property type="match status" value="1"/>
</dbReference>
<comment type="catalytic activity">
    <reaction evidence="1 12">
        <text>Cleavage of hydrophobic, N-terminal signal or leader sequences from secreted and periplasmic proteins.</text>
        <dbReference type="EC" id="3.4.21.89"/>
    </reaction>
</comment>
<feature type="active site" evidence="11">
    <location>
        <position position="38"/>
    </location>
</feature>
<dbReference type="OrthoDB" id="9802919at2"/>
<dbReference type="PROSITE" id="PS00761">
    <property type="entry name" value="SPASE_I_3"/>
    <property type="match status" value="1"/>
</dbReference>
<reference evidence="15 16" key="1">
    <citation type="journal article" date="2014" name="Gene">
        <title>A comparative genomic analysis of the alkalitolerant soil bacterium Bacillus lehensis G1.</title>
        <authorList>
            <person name="Noor Y.M."/>
            <person name="Samsulrizal N.H."/>
            <person name="Jema'on N.A."/>
            <person name="Low K.O."/>
            <person name="Ramli A.N."/>
            <person name="Alias N.I."/>
            <person name="Damis S.I."/>
            <person name="Fuzi S.F."/>
            <person name="Isa M.N."/>
            <person name="Murad A.M."/>
            <person name="Raih M.F."/>
            <person name="Bakar F.D."/>
            <person name="Najimudin N."/>
            <person name="Mahadi N.M."/>
            <person name="Illias R.M."/>
        </authorList>
    </citation>
    <scope>NUCLEOTIDE SEQUENCE [LARGE SCALE GENOMIC DNA]</scope>
    <source>
        <strain evidence="15 16">G1</strain>
    </source>
</reference>
<protein>
    <recommendedName>
        <fullName evidence="4 12">Signal peptidase I</fullName>
        <ecNumber evidence="4 12">3.4.21.89</ecNumber>
    </recommendedName>
</protein>
<evidence type="ECO:0000256" key="4">
    <source>
        <dbReference type="ARBA" id="ARBA00013208"/>
    </source>
</evidence>
<dbReference type="PANTHER" id="PTHR43390:SF8">
    <property type="entry name" value="SIGNAL PEPTIDASE I"/>
    <property type="match status" value="1"/>
</dbReference>
<evidence type="ECO:0000259" key="14">
    <source>
        <dbReference type="Pfam" id="PF10502"/>
    </source>
</evidence>
<accession>A0A060LXC6</accession>
<dbReference type="FunFam" id="2.10.109.10:FF:000008">
    <property type="entry name" value="Signal peptidase I"/>
    <property type="match status" value="1"/>
</dbReference>
<dbReference type="PATRIC" id="fig|1246626.3.peg.2273"/>
<evidence type="ECO:0000256" key="3">
    <source>
        <dbReference type="ARBA" id="ARBA00009370"/>
    </source>
</evidence>
<dbReference type="AlphaFoldDB" id="A0A060LXC6"/>
<dbReference type="NCBIfam" id="TIGR02227">
    <property type="entry name" value="sigpep_I_bact"/>
    <property type="match status" value="1"/>
</dbReference>
<dbReference type="Pfam" id="PF10502">
    <property type="entry name" value="Peptidase_S26"/>
    <property type="match status" value="1"/>
</dbReference>
<evidence type="ECO:0000256" key="12">
    <source>
        <dbReference type="RuleBase" id="RU003993"/>
    </source>
</evidence>
<dbReference type="Gene3D" id="2.10.109.10">
    <property type="entry name" value="Umud Fragment, subunit A"/>
    <property type="match status" value="1"/>
</dbReference>
<dbReference type="InterPro" id="IPR019758">
    <property type="entry name" value="Pept_S26A_signal_pept_1_CS"/>
</dbReference>
<sequence>MKSRTNLVEWAKILSIALITTVFVRMFLLAPIVVDGHSMQPTLDSGDKMIVNQIEYTFSKPERFDIIVFHAPEGKNYIKRVIGVPGDELVYREDTLFINGEAVEEPYLESLKKSVQQGQLLTGDFTLEEITGSTTIPEESYFVMGDNRRLSKDSRAIGLVSKEDVIGKANVIFYPFENISIVE</sequence>
<keyword evidence="6 12" id="KW-0645">Protease</keyword>
<dbReference type="InterPro" id="IPR036286">
    <property type="entry name" value="LexA/Signal_pep-like_sf"/>
</dbReference>
<dbReference type="EC" id="3.4.21.89" evidence="4 12"/>
<evidence type="ECO:0000256" key="1">
    <source>
        <dbReference type="ARBA" id="ARBA00000677"/>
    </source>
</evidence>
<evidence type="ECO:0000256" key="9">
    <source>
        <dbReference type="ARBA" id="ARBA00022989"/>
    </source>
</evidence>
<dbReference type="GO" id="GO:0009003">
    <property type="term" value="F:signal peptidase activity"/>
    <property type="evidence" value="ECO:0007669"/>
    <property type="project" value="UniProtKB-EC"/>
</dbReference>
<dbReference type="InterPro" id="IPR019756">
    <property type="entry name" value="Pept_S26A_signal_pept_1_Ser-AS"/>
</dbReference>
<organism evidence="15 16">
    <name type="scientific">Shouchella lehensis G1</name>
    <dbReference type="NCBI Taxonomy" id="1246626"/>
    <lineage>
        <taxon>Bacteria</taxon>
        <taxon>Bacillati</taxon>
        <taxon>Bacillota</taxon>
        <taxon>Bacilli</taxon>
        <taxon>Bacillales</taxon>
        <taxon>Bacillaceae</taxon>
        <taxon>Shouchella</taxon>
    </lineage>
</organism>
<dbReference type="PRINTS" id="PR00727">
    <property type="entry name" value="LEADERPTASE"/>
</dbReference>
<dbReference type="InterPro" id="IPR000223">
    <property type="entry name" value="Pept_S26A_signal_pept_1"/>
</dbReference>
<dbReference type="GO" id="GO:0005886">
    <property type="term" value="C:plasma membrane"/>
    <property type="evidence" value="ECO:0007669"/>
    <property type="project" value="UniProtKB-SubCell"/>
</dbReference>
<name>A0A060LXC6_9BACI</name>
<dbReference type="RefSeq" id="WP_038480802.1">
    <property type="nucleotide sequence ID" value="NZ_CP003923.1"/>
</dbReference>
<evidence type="ECO:0000256" key="13">
    <source>
        <dbReference type="RuleBase" id="RU362042"/>
    </source>
</evidence>
<dbReference type="STRING" id="1246626.BleG1_2274"/>
<gene>
    <name evidence="15" type="ORF">BleG1_2274</name>
</gene>
<proteinExistence type="inferred from homology"/>
<comment type="subcellular location">
    <subcellularLocation>
        <location evidence="2">Cell membrane</location>
        <topology evidence="2">Single-pass type II membrane protein</topology>
    </subcellularLocation>
    <subcellularLocation>
        <location evidence="13">Membrane</location>
        <topology evidence="13">Single-pass type II membrane protein</topology>
    </subcellularLocation>
</comment>
<dbReference type="InterPro" id="IPR019757">
    <property type="entry name" value="Pept_S26A_signal_pept_1_Lys-AS"/>
</dbReference>
<dbReference type="SUPFAM" id="SSF51306">
    <property type="entry name" value="LexA/Signal peptidase"/>
    <property type="match status" value="1"/>
</dbReference>
<evidence type="ECO:0000256" key="6">
    <source>
        <dbReference type="ARBA" id="ARBA00022670"/>
    </source>
</evidence>
<keyword evidence="10 12" id="KW-0472">Membrane</keyword>
<feature type="domain" description="Peptidase S26" evidence="14">
    <location>
        <begin position="8"/>
        <end position="174"/>
    </location>
</feature>
<keyword evidence="16" id="KW-1185">Reference proteome</keyword>
<dbReference type="Proteomes" id="UP000027142">
    <property type="component" value="Chromosome"/>
</dbReference>